<dbReference type="PANTHER" id="PTHR47788">
    <property type="entry name" value="POLYA POLYMERASE"/>
    <property type="match status" value="1"/>
</dbReference>
<dbReference type="Pfam" id="PF01743">
    <property type="entry name" value="PolyA_pol"/>
    <property type="match status" value="1"/>
</dbReference>
<evidence type="ECO:0000256" key="4">
    <source>
        <dbReference type="ARBA" id="ARBA00022679"/>
    </source>
</evidence>
<feature type="domain" description="Poly A polymerase head" evidence="12">
    <location>
        <begin position="29"/>
        <end position="151"/>
    </location>
</feature>
<keyword evidence="5" id="KW-0819">tRNA processing</keyword>
<name>A0Q0F2_CLONN</name>
<dbReference type="InterPro" id="IPR002646">
    <property type="entry name" value="PolA_pol_head_dom"/>
</dbReference>
<dbReference type="CDD" id="cd05398">
    <property type="entry name" value="NT_ClassII-CCAase"/>
    <property type="match status" value="1"/>
</dbReference>
<keyword evidence="4 11" id="KW-0808">Transferase</keyword>
<sequence>MNILDNFDFKELEAINLIKETCSKFNANAYIVGGAIRDSILNVKPKDIDICIESNSINIISKLNFVKEYKYYEKFQTSTIVFENEVEIDLIRCRKEKYEFNGALPKVIPSNIMDDLFRRDFTCNAIAYNLVNDTIIDPFNGRDDINKGILRKIHENSYMEDPTRIFRAIKYANRYDFKIHDKDEIKESLLKKSMNNISNDRIIREIVSLCKEEKWIHNIFSCNELNILNIEKSMFLEDNFLFNYKDYNDRILNVFLSSKGNRGIFIKNSVLCKDIKKAFENYNNGITNKNYILNEKDNFSIYNKLKNFSTYDIKILAHFKENKYKLLNYIHNLKNIKLNVNGKYLSQLNLNNKKKYKDILNYLYMIKLNTGIRDDEKYLFGNLGEILNVVKYKN</sequence>
<dbReference type="GO" id="GO:0046872">
    <property type="term" value="F:metal ion binding"/>
    <property type="evidence" value="ECO:0007669"/>
    <property type="project" value="UniProtKB-KW"/>
</dbReference>
<keyword evidence="9" id="KW-0460">Magnesium</keyword>
<evidence type="ECO:0000313" key="14">
    <source>
        <dbReference type="Proteomes" id="UP000008220"/>
    </source>
</evidence>
<evidence type="ECO:0000313" key="13">
    <source>
        <dbReference type="EMBL" id="ABK60695.1"/>
    </source>
</evidence>
<dbReference type="InterPro" id="IPR052390">
    <property type="entry name" value="tRNA_nt/polyA_polymerase"/>
</dbReference>
<keyword evidence="10 11" id="KW-0694">RNA-binding</keyword>
<evidence type="ECO:0000256" key="2">
    <source>
        <dbReference type="ARBA" id="ARBA00007265"/>
    </source>
</evidence>
<dbReference type="GO" id="GO:0016779">
    <property type="term" value="F:nucleotidyltransferase activity"/>
    <property type="evidence" value="ECO:0007669"/>
    <property type="project" value="UniProtKB-KW"/>
</dbReference>
<evidence type="ECO:0000256" key="11">
    <source>
        <dbReference type="RuleBase" id="RU003953"/>
    </source>
</evidence>
<dbReference type="Gene3D" id="1.10.3090.10">
    <property type="entry name" value="cca-adding enzyme, domain 2"/>
    <property type="match status" value="1"/>
</dbReference>
<dbReference type="HOGENOM" id="CLU_015961_5_1_9"/>
<evidence type="ECO:0000256" key="7">
    <source>
        <dbReference type="ARBA" id="ARBA00022723"/>
    </source>
</evidence>
<dbReference type="PANTHER" id="PTHR47788:SF1">
    <property type="entry name" value="A-ADDING TRNA NUCLEOTIDYLTRANSFERASE"/>
    <property type="match status" value="1"/>
</dbReference>
<keyword evidence="6" id="KW-0548">Nucleotidyltransferase</keyword>
<evidence type="ECO:0000256" key="6">
    <source>
        <dbReference type="ARBA" id="ARBA00022695"/>
    </source>
</evidence>
<gene>
    <name evidence="13" type="ordered locus">NT01CX_2031</name>
</gene>
<protein>
    <submittedName>
        <fullName evidence="13">PolyA polymerase family protein, putative</fullName>
    </submittedName>
</protein>
<dbReference type="EMBL" id="CP000382">
    <property type="protein sequence ID" value="ABK60695.1"/>
    <property type="molecule type" value="Genomic_DNA"/>
</dbReference>
<evidence type="ECO:0000256" key="10">
    <source>
        <dbReference type="ARBA" id="ARBA00022884"/>
    </source>
</evidence>
<keyword evidence="3" id="KW-0820">tRNA-binding</keyword>
<dbReference type="Proteomes" id="UP000008220">
    <property type="component" value="Chromosome"/>
</dbReference>
<accession>A0Q0F2</accession>
<evidence type="ECO:0000256" key="9">
    <source>
        <dbReference type="ARBA" id="ARBA00022842"/>
    </source>
</evidence>
<dbReference type="InterPro" id="IPR043519">
    <property type="entry name" value="NT_sf"/>
</dbReference>
<proteinExistence type="inferred from homology"/>
<keyword evidence="7" id="KW-0479">Metal-binding</keyword>
<dbReference type="GO" id="GO:0008033">
    <property type="term" value="P:tRNA processing"/>
    <property type="evidence" value="ECO:0007669"/>
    <property type="project" value="UniProtKB-KW"/>
</dbReference>
<dbReference type="eggNOG" id="COG0617">
    <property type="taxonomic scope" value="Bacteria"/>
</dbReference>
<dbReference type="GO" id="GO:0000049">
    <property type="term" value="F:tRNA binding"/>
    <property type="evidence" value="ECO:0007669"/>
    <property type="project" value="UniProtKB-KW"/>
</dbReference>
<reference evidence="13 14" key="1">
    <citation type="journal article" date="2006" name="Nat. Biotechnol.">
        <title>The genome and transcriptomes of the anti-tumor agent Clostridium novyi-NT.</title>
        <authorList>
            <person name="Bettegowda C."/>
            <person name="Huang X."/>
            <person name="Lin J."/>
            <person name="Cheong I."/>
            <person name="Kohli M."/>
            <person name="Szabo S.A."/>
            <person name="Zhang X."/>
            <person name="Diaz L.A. Jr."/>
            <person name="Velculescu V.E."/>
            <person name="Parmigiani G."/>
            <person name="Kinzler K.W."/>
            <person name="Vogelstein B."/>
            <person name="Zhou S."/>
        </authorList>
    </citation>
    <scope>NUCLEOTIDE SEQUENCE [LARGE SCALE GENOMIC DNA]</scope>
    <source>
        <strain evidence="13 14">NT</strain>
    </source>
</reference>
<dbReference type="RefSeq" id="WP_011722106.1">
    <property type="nucleotide sequence ID" value="NC_008593.1"/>
</dbReference>
<evidence type="ECO:0000259" key="12">
    <source>
        <dbReference type="Pfam" id="PF01743"/>
    </source>
</evidence>
<keyword evidence="8" id="KW-0547">Nucleotide-binding</keyword>
<dbReference type="AlphaFoldDB" id="A0Q0F2"/>
<evidence type="ECO:0000256" key="1">
    <source>
        <dbReference type="ARBA" id="ARBA00001946"/>
    </source>
</evidence>
<evidence type="ECO:0000256" key="3">
    <source>
        <dbReference type="ARBA" id="ARBA00022555"/>
    </source>
</evidence>
<dbReference type="SUPFAM" id="SSF81301">
    <property type="entry name" value="Nucleotidyltransferase"/>
    <property type="match status" value="1"/>
</dbReference>
<evidence type="ECO:0000256" key="8">
    <source>
        <dbReference type="ARBA" id="ARBA00022741"/>
    </source>
</evidence>
<evidence type="ECO:0000256" key="5">
    <source>
        <dbReference type="ARBA" id="ARBA00022694"/>
    </source>
</evidence>
<dbReference type="KEGG" id="cno:NT01CX_2031"/>
<dbReference type="GO" id="GO:0000166">
    <property type="term" value="F:nucleotide binding"/>
    <property type="evidence" value="ECO:0007669"/>
    <property type="project" value="UniProtKB-KW"/>
</dbReference>
<comment type="cofactor">
    <cofactor evidence="1">
        <name>Mg(2+)</name>
        <dbReference type="ChEBI" id="CHEBI:18420"/>
    </cofactor>
</comment>
<keyword evidence="14" id="KW-1185">Reference proteome</keyword>
<dbReference type="Gene3D" id="3.30.460.10">
    <property type="entry name" value="Beta Polymerase, domain 2"/>
    <property type="match status" value="1"/>
</dbReference>
<comment type="similarity">
    <text evidence="2 11">Belongs to the tRNA nucleotidyltransferase/poly(A) polymerase family.</text>
</comment>
<dbReference type="SUPFAM" id="SSF81891">
    <property type="entry name" value="Poly A polymerase C-terminal region-like"/>
    <property type="match status" value="1"/>
</dbReference>
<dbReference type="PATRIC" id="fig|386415.7.peg.1135"/>
<dbReference type="STRING" id="386415.NT01CX_2031"/>
<organism evidence="13 14">
    <name type="scientific">Clostridium novyi (strain NT)</name>
    <dbReference type="NCBI Taxonomy" id="386415"/>
    <lineage>
        <taxon>Bacteria</taxon>
        <taxon>Bacillati</taxon>
        <taxon>Bacillota</taxon>
        <taxon>Clostridia</taxon>
        <taxon>Eubacteriales</taxon>
        <taxon>Clostridiaceae</taxon>
        <taxon>Clostridium</taxon>
    </lineage>
</organism>